<feature type="domain" description="Activator of Hsp90 ATPase homologue 1/2-like C-terminal" evidence="3">
    <location>
        <begin position="35"/>
        <end position="151"/>
    </location>
</feature>
<dbReference type="CDD" id="cd08899">
    <property type="entry name" value="SRPBCC_CalC_Aha1-like_6"/>
    <property type="match status" value="1"/>
</dbReference>
<evidence type="ECO:0000313" key="5">
    <source>
        <dbReference type="Proteomes" id="UP000482960"/>
    </source>
</evidence>
<protein>
    <submittedName>
        <fullName evidence="4">Activator of HSP90 ATPase</fullName>
    </submittedName>
</protein>
<dbReference type="SUPFAM" id="SSF55961">
    <property type="entry name" value="Bet v1-like"/>
    <property type="match status" value="1"/>
</dbReference>
<dbReference type="EMBL" id="BLPG01000001">
    <property type="protein sequence ID" value="GFJ94372.1"/>
    <property type="molecule type" value="Genomic_DNA"/>
</dbReference>
<organism evidence="4 5">
    <name type="scientific">Phytohabitans rumicis</name>
    <dbReference type="NCBI Taxonomy" id="1076125"/>
    <lineage>
        <taxon>Bacteria</taxon>
        <taxon>Bacillati</taxon>
        <taxon>Actinomycetota</taxon>
        <taxon>Actinomycetes</taxon>
        <taxon>Micromonosporales</taxon>
        <taxon>Micromonosporaceae</taxon>
    </lineage>
</organism>
<name>A0A6V8LAY7_9ACTN</name>
<evidence type="ECO:0000256" key="2">
    <source>
        <dbReference type="SAM" id="MobiDB-lite"/>
    </source>
</evidence>
<dbReference type="Gene3D" id="3.30.530.20">
    <property type="match status" value="1"/>
</dbReference>
<reference evidence="4 5" key="2">
    <citation type="submission" date="2020-03" db="EMBL/GenBank/DDBJ databases">
        <authorList>
            <person name="Ichikawa N."/>
            <person name="Kimura A."/>
            <person name="Kitahashi Y."/>
            <person name="Uohara A."/>
        </authorList>
    </citation>
    <scope>NUCLEOTIDE SEQUENCE [LARGE SCALE GENOMIC DNA]</scope>
    <source>
        <strain evidence="4 5">NBRC 108638</strain>
    </source>
</reference>
<keyword evidence="5" id="KW-1185">Reference proteome</keyword>
<comment type="similarity">
    <text evidence="1">Belongs to the AHA1 family.</text>
</comment>
<feature type="region of interest" description="Disordered" evidence="2">
    <location>
        <begin position="161"/>
        <end position="189"/>
    </location>
</feature>
<evidence type="ECO:0000259" key="3">
    <source>
        <dbReference type="Pfam" id="PF08327"/>
    </source>
</evidence>
<evidence type="ECO:0000256" key="1">
    <source>
        <dbReference type="ARBA" id="ARBA00006817"/>
    </source>
</evidence>
<dbReference type="RefSeq" id="WP_173081440.1">
    <property type="nucleotide sequence ID" value="NZ_BAABJB010000018.1"/>
</dbReference>
<dbReference type="Pfam" id="PF08327">
    <property type="entry name" value="AHSA1"/>
    <property type="match status" value="1"/>
</dbReference>
<gene>
    <name evidence="4" type="ORF">Prum_080140</name>
</gene>
<dbReference type="Proteomes" id="UP000482960">
    <property type="component" value="Unassembled WGS sequence"/>
</dbReference>
<dbReference type="AlphaFoldDB" id="A0A6V8LAY7"/>
<sequence length="212" mass="23281">MRDILDELTAVHRETGHGRIPAGEGRTVVLRRRYDAEIDDVWDAITDPERINRWFMPVTGELKVGGSYQLKGNAGGEILRCEPPRLLKVTWVFGENPTEKDVTEVEVRLAPGGDGATEFELVHTAVVPEEMWSQYGPGATGVGWDLSLLGLSMHLRGESIPDHEEFESSPEAREFSTRSSQAWGESLRASGASDEQVAAAVQATTQFYAPSA</sequence>
<dbReference type="InterPro" id="IPR013538">
    <property type="entry name" value="ASHA1/2-like_C"/>
</dbReference>
<accession>A0A6V8LAY7</accession>
<proteinExistence type="inferred from homology"/>
<comment type="caution">
    <text evidence="4">The sequence shown here is derived from an EMBL/GenBank/DDBJ whole genome shotgun (WGS) entry which is preliminary data.</text>
</comment>
<reference evidence="4 5" key="1">
    <citation type="submission" date="2020-03" db="EMBL/GenBank/DDBJ databases">
        <title>Whole genome shotgun sequence of Phytohabitans rumicis NBRC 108638.</title>
        <authorList>
            <person name="Komaki H."/>
            <person name="Tamura T."/>
        </authorList>
    </citation>
    <scope>NUCLEOTIDE SEQUENCE [LARGE SCALE GENOMIC DNA]</scope>
    <source>
        <strain evidence="4 5">NBRC 108638</strain>
    </source>
</reference>
<evidence type="ECO:0000313" key="4">
    <source>
        <dbReference type="EMBL" id="GFJ94372.1"/>
    </source>
</evidence>
<dbReference type="InterPro" id="IPR023393">
    <property type="entry name" value="START-like_dom_sf"/>
</dbReference>